<keyword evidence="2" id="KW-1185">Reference proteome</keyword>
<evidence type="ECO:0000313" key="1">
    <source>
        <dbReference type="EMBL" id="CAG8575017.1"/>
    </source>
</evidence>
<evidence type="ECO:0000313" key="2">
    <source>
        <dbReference type="Proteomes" id="UP000789920"/>
    </source>
</evidence>
<gene>
    <name evidence="1" type="ORF">RPERSI_LOCUS4908</name>
</gene>
<proteinExistence type="predicted"/>
<reference evidence="1" key="1">
    <citation type="submission" date="2021-06" db="EMBL/GenBank/DDBJ databases">
        <authorList>
            <person name="Kallberg Y."/>
            <person name="Tangrot J."/>
            <person name="Rosling A."/>
        </authorList>
    </citation>
    <scope>NUCLEOTIDE SEQUENCE</scope>
    <source>
        <strain evidence="1">MA461A</strain>
    </source>
</reference>
<dbReference type="EMBL" id="CAJVQC010007077">
    <property type="protein sequence ID" value="CAG8575017.1"/>
    <property type="molecule type" value="Genomic_DNA"/>
</dbReference>
<comment type="caution">
    <text evidence="1">The sequence shown here is derived from an EMBL/GenBank/DDBJ whole genome shotgun (WGS) entry which is preliminary data.</text>
</comment>
<protein>
    <submittedName>
        <fullName evidence="1">24727_t:CDS:1</fullName>
    </submittedName>
</protein>
<name>A0ACA9M9K7_9GLOM</name>
<dbReference type="Proteomes" id="UP000789920">
    <property type="component" value="Unassembled WGS sequence"/>
</dbReference>
<sequence>EPFNIERNLGNGVNNDSFKKIRKEFRRAARILYKADLKVCCQTFTPLDEIYDECEYNDIITTPPLDEIYECDYNDDGSLVITLEVLSKAKIYIDIIKKK</sequence>
<organism evidence="1 2">
    <name type="scientific">Racocetra persica</name>
    <dbReference type="NCBI Taxonomy" id="160502"/>
    <lineage>
        <taxon>Eukaryota</taxon>
        <taxon>Fungi</taxon>
        <taxon>Fungi incertae sedis</taxon>
        <taxon>Mucoromycota</taxon>
        <taxon>Glomeromycotina</taxon>
        <taxon>Glomeromycetes</taxon>
        <taxon>Diversisporales</taxon>
        <taxon>Gigasporaceae</taxon>
        <taxon>Racocetra</taxon>
    </lineage>
</organism>
<accession>A0ACA9M9K7</accession>
<feature type="non-terminal residue" evidence="1">
    <location>
        <position position="1"/>
    </location>
</feature>